<evidence type="ECO:0000313" key="4">
    <source>
        <dbReference type="EMBL" id="OWP50201.1"/>
    </source>
</evidence>
<dbReference type="SUPFAM" id="SSF141868">
    <property type="entry name" value="EAL domain-like"/>
    <property type="match status" value="1"/>
</dbReference>
<comment type="caution">
    <text evidence="4">The sequence shown here is derived from an EMBL/GenBank/DDBJ whole genome shotgun (WGS) entry which is preliminary data.</text>
</comment>
<organism evidence="4 5">
    <name type="scientific">Pseudomonas nitroreducens</name>
    <dbReference type="NCBI Taxonomy" id="46680"/>
    <lineage>
        <taxon>Bacteria</taxon>
        <taxon>Pseudomonadati</taxon>
        <taxon>Pseudomonadota</taxon>
        <taxon>Gammaproteobacteria</taxon>
        <taxon>Pseudomonadales</taxon>
        <taxon>Pseudomonadaceae</taxon>
        <taxon>Pseudomonas</taxon>
    </lineage>
</organism>
<sequence length="398" mass="43861">MRHQRILIVEDQPFQREYLLNLFREQGVVELRAAEEGAEALRWLEQERFDLVVSDLMMPGLDGVQLIQRLATLSQPPLLAIMSSASRPLMGSACMVARAHGITVLEQIAKPARAPVIRRLLEKLVSRQEREVQRRGPAIAAPTREELEQALAQRQFCAWFQPKASLIDGRIVAAEALVRWEHPHHGVLLPGSFMAALTAAGLDEALLWAVLEQALQAQADWSQLGFRLSVAVNLPTHLLDAPDLPDRLAAFVAARGGVPAHIVFELLECSATATPANYYAGTCRLRMKGFGLAQDDFGQGYSSLYNLVSTPFTELKIDRALVHGCVDDEGLAAALESIVKLGRQLGLEVIAEGVEHPDELALLRRLHCDCAQGYLFSEAVPPAVFTRQLLQERAAMAH</sequence>
<dbReference type="EMBL" id="NJBA01000004">
    <property type="protein sequence ID" value="OWP50201.1"/>
    <property type="molecule type" value="Genomic_DNA"/>
</dbReference>
<dbReference type="SMART" id="SM00052">
    <property type="entry name" value="EAL"/>
    <property type="match status" value="1"/>
</dbReference>
<dbReference type="InterPro" id="IPR011006">
    <property type="entry name" value="CheY-like_superfamily"/>
</dbReference>
<dbReference type="STRING" id="46680.GCA_000807755_02767"/>
<evidence type="ECO:0000256" key="1">
    <source>
        <dbReference type="PROSITE-ProRule" id="PRU00169"/>
    </source>
</evidence>
<feature type="domain" description="Response regulatory" evidence="2">
    <location>
        <begin position="5"/>
        <end position="125"/>
    </location>
</feature>
<dbReference type="PANTHER" id="PTHR33121">
    <property type="entry name" value="CYCLIC DI-GMP PHOSPHODIESTERASE PDEF"/>
    <property type="match status" value="1"/>
</dbReference>
<name>A0A2D0ADK5_PSENT</name>
<feature type="domain" description="EAL" evidence="3">
    <location>
        <begin position="140"/>
        <end position="393"/>
    </location>
</feature>
<dbReference type="InterPro" id="IPR001633">
    <property type="entry name" value="EAL_dom"/>
</dbReference>
<dbReference type="Proteomes" id="UP000198145">
    <property type="component" value="Unassembled WGS sequence"/>
</dbReference>
<dbReference type="SMART" id="SM00448">
    <property type="entry name" value="REC"/>
    <property type="match status" value="1"/>
</dbReference>
<dbReference type="PANTHER" id="PTHR33121:SF70">
    <property type="entry name" value="SIGNALING PROTEIN YKOW"/>
    <property type="match status" value="1"/>
</dbReference>
<dbReference type="Gene3D" id="3.20.20.450">
    <property type="entry name" value="EAL domain"/>
    <property type="match status" value="1"/>
</dbReference>
<dbReference type="InterPro" id="IPR035919">
    <property type="entry name" value="EAL_sf"/>
</dbReference>
<dbReference type="CDD" id="cd00156">
    <property type="entry name" value="REC"/>
    <property type="match status" value="1"/>
</dbReference>
<evidence type="ECO:0000259" key="3">
    <source>
        <dbReference type="PROSITE" id="PS50883"/>
    </source>
</evidence>
<dbReference type="RefSeq" id="WP_088417633.1">
    <property type="nucleotide sequence ID" value="NZ_NJBA01000004.1"/>
</dbReference>
<keyword evidence="1" id="KW-0597">Phosphoprotein</keyword>
<dbReference type="GO" id="GO:0071111">
    <property type="term" value="F:cyclic-guanylate-specific phosphodiesterase activity"/>
    <property type="evidence" value="ECO:0007669"/>
    <property type="project" value="InterPro"/>
</dbReference>
<reference evidence="4 5" key="1">
    <citation type="submission" date="2017-06" db="EMBL/GenBank/DDBJ databases">
        <title>Draft genome of Pseudomonas nitroreducens DF05.</title>
        <authorList>
            <person name="Iyer R."/>
        </authorList>
    </citation>
    <scope>NUCLEOTIDE SEQUENCE [LARGE SCALE GENOMIC DNA]</scope>
    <source>
        <strain evidence="4 5">DF05</strain>
    </source>
</reference>
<dbReference type="GO" id="GO:0000160">
    <property type="term" value="P:phosphorelay signal transduction system"/>
    <property type="evidence" value="ECO:0007669"/>
    <property type="project" value="InterPro"/>
</dbReference>
<feature type="modified residue" description="4-aspartylphosphate" evidence="1">
    <location>
        <position position="55"/>
    </location>
</feature>
<dbReference type="InterPro" id="IPR001789">
    <property type="entry name" value="Sig_transdc_resp-reg_receiver"/>
</dbReference>
<protein>
    <submittedName>
        <fullName evidence="4">Diguanylate phosphodiesterase</fullName>
    </submittedName>
</protein>
<dbReference type="SUPFAM" id="SSF52172">
    <property type="entry name" value="CheY-like"/>
    <property type="match status" value="1"/>
</dbReference>
<dbReference type="PROSITE" id="PS50110">
    <property type="entry name" value="RESPONSE_REGULATORY"/>
    <property type="match status" value="1"/>
</dbReference>
<dbReference type="Pfam" id="PF00563">
    <property type="entry name" value="EAL"/>
    <property type="match status" value="1"/>
</dbReference>
<evidence type="ECO:0000313" key="5">
    <source>
        <dbReference type="Proteomes" id="UP000198145"/>
    </source>
</evidence>
<dbReference type="PROSITE" id="PS50883">
    <property type="entry name" value="EAL"/>
    <property type="match status" value="1"/>
</dbReference>
<dbReference type="AlphaFoldDB" id="A0A2D0ADK5"/>
<evidence type="ECO:0000259" key="2">
    <source>
        <dbReference type="PROSITE" id="PS50110"/>
    </source>
</evidence>
<proteinExistence type="predicted"/>
<dbReference type="Pfam" id="PF00072">
    <property type="entry name" value="Response_reg"/>
    <property type="match status" value="1"/>
</dbReference>
<dbReference type="Gene3D" id="3.40.50.2300">
    <property type="match status" value="1"/>
</dbReference>
<accession>A0A2D0ADK5</accession>
<dbReference type="InterPro" id="IPR050706">
    <property type="entry name" value="Cyclic-di-GMP_PDE-like"/>
</dbReference>
<gene>
    <name evidence="4" type="ORF">CEG18_11625</name>
</gene>
<dbReference type="CDD" id="cd01948">
    <property type="entry name" value="EAL"/>
    <property type="match status" value="1"/>
</dbReference>
<dbReference type="eggNOG" id="COG2200">
    <property type="taxonomic scope" value="Bacteria"/>
</dbReference>